<evidence type="ECO:0008006" key="3">
    <source>
        <dbReference type="Google" id="ProtNLM"/>
    </source>
</evidence>
<dbReference type="Gene3D" id="3.40.50.1820">
    <property type="entry name" value="alpha/beta hydrolase"/>
    <property type="match status" value="1"/>
</dbReference>
<feature type="non-terminal residue" evidence="1">
    <location>
        <position position="1"/>
    </location>
</feature>
<comment type="caution">
    <text evidence="1">The sequence shown here is derived from an EMBL/GenBank/DDBJ whole genome shotgun (WGS) entry which is preliminary data.</text>
</comment>
<sequence length="264" mass="29712">RRHSTGIDKDQMLFSTPVNFYPSGDENIGKRLTLQAVYQDTLPSGSALGTVVATHGAPGSNNDWKYITPRLQQAGVRIIGVNYPGFGYSQDLPQLKHDNVERNTFVEALMAKLGLQENIIFMGHSRGSENALQLSARNACKTVGAILLNPNGLRVHRGMRPMPVVEFLSNSYDRVPASRGVLGYGMHKYYRLLGLRTSSGRWAMNAIRTMANCSFLRRRQFQEMINENDHIRLLCAYGGRDPLIEEEISREFSAHFVRRMHVVC</sequence>
<name>A0AAN5CVI4_9BILA</name>
<accession>A0AAN5CVI4</accession>
<protein>
    <recommendedName>
        <fullName evidence="3">Hydrolase</fullName>
    </recommendedName>
</protein>
<proteinExistence type="predicted"/>
<dbReference type="AlphaFoldDB" id="A0AAN5CVI4"/>
<evidence type="ECO:0000313" key="2">
    <source>
        <dbReference type="Proteomes" id="UP001328107"/>
    </source>
</evidence>
<keyword evidence="2" id="KW-1185">Reference proteome</keyword>
<dbReference type="SUPFAM" id="SSF53474">
    <property type="entry name" value="alpha/beta-Hydrolases"/>
    <property type="match status" value="1"/>
</dbReference>
<reference evidence="2" key="1">
    <citation type="submission" date="2022-10" db="EMBL/GenBank/DDBJ databases">
        <title>Genome assembly of Pristionchus species.</title>
        <authorList>
            <person name="Yoshida K."/>
            <person name="Sommer R.J."/>
        </authorList>
    </citation>
    <scope>NUCLEOTIDE SEQUENCE [LARGE SCALE GENOMIC DNA]</scope>
    <source>
        <strain evidence="2">RS5460</strain>
    </source>
</reference>
<gene>
    <name evidence="1" type="ORF">PMAYCL1PPCAC_21858</name>
</gene>
<dbReference type="Proteomes" id="UP001328107">
    <property type="component" value="Unassembled WGS sequence"/>
</dbReference>
<dbReference type="InterPro" id="IPR029058">
    <property type="entry name" value="AB_hydrolase_fold"/>
</dbReference>
<dbReference type="Pfam" id="PF06342">
    <property type="entry name" value="DUF1057"/>
    <property type="match status" value="1"/>
</dbReference>
<dbReference type="PANTHER" id="PTHR47533">
    <property type="entry name" value="PROTEIN CBG21859"/>
    <property type="match status" value="1"/>
</dbReference>
<dbReference type="InterPro" id="IPR010463">
    <property type="entry name" value="DUF1057"/>
</dbReference>
<feature type="non-terminal residue" evidence="1">
    <location>
        <position position="264"/>
    </location>
</feature>
<dbReference type="PANTHER" id="PTHR47533:SF6">
    <property type="entry name" value="PROTEIN CBG08091"/>
    <property type="match status" value="1"/>
</dbReference>
<organism evidence="1 2">
    <name type="scientific">Pristionchus mayeri</name>
    <dbReference type="NCBI Taxonomy" id="1317129"/>
    <lineage>
        <taxon>Eukaryota</taxon>
        <taxon>Metazoa</taxon>
        <taxon>Ecdysozoa</taxon>
        <taxon>Nematoda</taxon>
        <taxon>Chromadorea</taxon>
        <taxon>Rhabditida</taxon>
        <taxon>Rhabditina</taxon>
        <taxon>Diplogasteromorpha</taxon>
        <taxon>Diplogasteroidea</taxon>
        <taxon>Neodiplogasteridae</taxon>
        <taxon>Pristionchus</taxon>
    </lineage>
</organism>
<evidence type="ECO:0000313" key="1">
    <source>
        <dbReference type="EMBL" id="GMR51663.1"/>
    </source>
</evidence>
<dbReference type="EMBL" id="BTRK01000005">
    <property type="protein sequence ID" value="GMR51663.1"/>
    <property type="molecule type" value="Genomic_DNA"/>
</dbReference>